<gene>
    <name evidence="2" type="ORF">LMG27198_24040</name>
</gene>
<evidence type="ECO:0000313" key="2">
    <source>
        <dbReference type="EMBL" id="GLI93412.1"/>
    </source>
</evidence>
<organism evidence="2 3">
    <name type="scientific">Methylocystis echinoides</name>
    <dbReference type="NCBI Taxonomy" id="29468"/>
    <lineage>
        <taxon>Bacteria</taxon>
        <taxon>Pseudomonadati</taxon>
        <taxon>Pseudomonadota</taxon>
        <taxon>Alphaproteobacteria</taxon>
        <taxon>Hyphomicrobiales</taxon>
        <taxon>Methylocystaceae</taxon>
        <taxon>Methylocystis</taxon>
    </lineage>
</organism>
<proteinExistence type="predicted"/>
<dbReference type="Proteomes" id="UP001144323">
    <property type="component" value="Unassembled WGS sequence"/>
</dbReference>
<protein>
    <submittedName>
        <fullName evidence="2">Uncharacterized protein</fullName>
    </submittedName>
</protein>
<dbReference type="EMBL" id="BSEC01000001">
    <property type="protein sequence ID" value="GLI93412.1"/>
    <property type="molecule type" value="Genomic_DNA"/>
</dbReference>
<sequence>MGGHGVLRDGHQTRELTGRHTVWFTPNQHSKDIQSSRLSERSQSRNGFYLIH</sequence>
<dbReference type="AlphaFoldDB" id="A0A9W6LSE4"/>
<feature type="compositionally biased region" description="Basic and acidic residues" evidence="1">
    <location>
        <begin position="1"/>
        <end position="18"/>
    </location>
</feature>
<reference evidence="2" key="1">
    <citation type="journal article" date="2023" name="Int. J. Syst. Evol. Microbiol.">
        <title>Methylocystis iwaonis sp. nov., a type II methane-oxidizing bacterium from surface soil of a rice paddy field in Japan, and emended description of the genus Methylocystis (ex Whittenbury et al. 1970) Bowman et al. 1993.</title>
        <authorList>
            <person name="Kaise H."/>
            <person name="Sawadogo J.B."/>
            <person name="Alam M.S."/>
            <person name="Ueno C."/>
            <person name="Dianou D."/>
            <person name="Shinjo R."/>
            <person name="Asakawa S."/>
        </authorList>
    </citation>
    <scope>NUCLEOTIDE SEQUENCE</scope>
    <source>
        <strain evidence="2">LMG27198</strain>
    </source>
</reference>
<feature type="compositionally biased region" description="Basic and acidic residues" evidence="1">
    <location>
        <begin position="29"/>
        <end position="43"/>
    </location>
</feature>
<feature type="region of interest" description="Disordered" evidence="1">
    <location>
        <begin position="1"/>
        <end position="52"/>
    </location>
</feature>
<accession>A0A9W6LSE4</accession>
<comment type="caution">
    <text evidence="2">The sequence shown here is derived from an EMBL/GenBank/DDBJ whole genome shotgun (WGS) entry which is preliminary data.</text>
</comment>
<keyword evidence="3" id="KW-1185">Reference proteome</keyword>
<evidence type="ECO:0000256" key="1">
    <source>
        <dbReference type="SAM" id="MobiDB-lite"/>
    </source>
</evidence>
<name>A0A9W6LSE4_9HYPH</name>
<evidence type="ECO:0000313" key="3">
    <source>
        <dbReference type="Proteomes" id="UP001144323"/>
    </source>
</evidence>